<gene>
    <name evidence="1" type="ORF">METZ01_LOCUS309200</name>
</gene>
<organism evidence="1">
    <name type="scientific">marine metagenome</name>
    <dbReference type="NCBI Taxonomy" id="408172"/>
    <lineage>
        <taxon>unclassified sequences</taxon>
        <taxon>metagenomes</taxon>
        <taxon>ecological metagenomes</taxon>
    </lineage>
</organism>
<sequence length="61" mass="7290">QGQIKFETREALVEYMTKQQSHLVVKRQMRKLVLIDTFKSIEEARRCASNTDYIIWVCKDL</sequence>
<protein>
    <submittedName>
        <fullName evidence="1">Uncharacterized protein</fullName>
    </submittedName>
</protein>
<proteinExistence type="predicted"/>
<accession>A0A382N5J6</accession>
<feature type="non-terminal residue" evidence="1">
    <location>
        <position position="1"/>
    </location>
</feature>
<evidence type="ECO:0000313" key="1">
    <source>
        <dbReference type="EMBL" id="SVC56346.1"/>
    </source>
</evidence>
<reference evidence="1" key="1">
    <citation type="submission" date="2018-05" db="EMBL/GenBank/DDBJ databases">
        <authorList>
            <person name="Lanie J.A."/>
            <person name="Ng W.-L."/>
            <person name="Kazmierczak K.M."/>
            <person name="Andrzejewski T.M."/>
            <person name="Davidsen T.M."/>
            <person name="Wayne K.J."/>
            <person name="Tettelin H."/>
            <person name="Glass J.I."/>
            <person name="Rusch D."/>
            <person name="Podicherti R."/>
            <person name="Tsui H.-C.T."/>
            <person name="Winkler M.E."/>
        </authorList>
    </citation>
    <scope>NUCLEOTIDE SEQUENCE</scope>
</reference>
<dbReference type="EMBL" id="UINC01098097">
    <property type="protein sequence ID" value="SVC56346.1"/>
    <property type="molecule type" value="Genomic_DNA"/>
</dbReference>
<dbReference type="AlphaFoldDB" id="A0A382N5J6"/>
<name>A0A382N5J6_9ZZZZ</name>